<dbReference type="Pfam" id="PF08512">
    <property type="entry name" value="Rttp106-like_middle"/>
    <property type="match status" value="1"/>
</dbReference>
<dbReference type="GO" id="GO:0031491">
    <property type="term" value="F:nucleosome binding"/>
    <property type="evidence" value="ECO:0007669"/>
    <property type="project" value="TreeGrafter"/>
</dbReference>
<comment type="caution">
    <text evidence="3">The sequence shown here is derived from an EMBL/GenBank/DDBJ whole genome shotgun (WGS) entry which is preliminary data.</text>
</comment>
<dbReference type="Proteomes" id="UP000179807">
    <property type="component" value="Unassembled WGS sequence"/>
</dbReference>
<dbReference type="InterPro" id="IPR024954">
    <property type="entry name" value="SSRP1_DD"/>
</dbReference>
<proteinExistence type="predicted"/>
<dbReference type="GO" id="GO:0042393">
    <property type="term" value="F:histone binding"/>
    <property type="evidence" value="ECO:0007669"/>
    <property type="project" value="TreeGrafter"/>
</dbReference>
<dbReference type="SUPFAM" id="SSF50729">
    <property type="entry name" value="PH domain-like"/>
    <property type="match status" value="1"/>
</dbReference>
<dbReference type="OrthoDB" id="498543at2759"/>
<evidence type="ECO:0000256" key="1">
    <source>
        <dbReference type="SAM" id="MobiDB-lite"/>
    </source>
</evidence>
<dbReference type="PANTHER" id="PTHR45849:SF1">
    <property type="entry name" value="FACT COMPLEX SUBUNIT SSRP1"/>
    <property type="match status" value="1"/>
</dbReference>
<feature type="compositionally biased region" description="Low complexity" evidence="1">
    <location>
        <begin position="520"/>
        <end position="530"/>
    </location>
</feature>
<dbReference type="VEuPathDB" id="TrichDB:TRFO_07848"/>
<dbReference type="GeneID" id="94828645"/>
<dbReference type="Pfam" id="PF03531">
    <property type="entry name" value="SSrecog"/>
    <property type="match status" value="1"/>
</dbReference>
<dbReference type="InterPro" id="IPR013719">
    <property type="entry name" value="RTT106/SPT16-like_middle_dom"/>
</dbReference>
<dbReference type="PANTHER" id="PTHR45849">
    <property type="entry name" value="FACT COMPLEX SUBUNIT SSRP1"/>
    <property type="match status" value="1"/>
</dbReference>
<evidence type="ECO:0000313" key="3">
    <source>
        <dbReference type="EMBL" id="OHT00537.1"/>
    </source>
</evidence>
<dbReference type="AlphaFoldDB" id="A0A1J4JN33"/>
<name>A0A1J4JN33_9EUKA</name>
<reference evidence="3" key="1">
    <citation type="submission" date="2016-10" db="EMBL/GenBank/DDBJ databases">
        <authorList>
            <person name="Benchimol M."/>
            <person name="Almeida L.G."/>
            <person name="Vasconcelos A.T."/>
            <person name="Perreira-Neves A."/>
            <person name="Rosa I.A."/>
            <person name="Tasca T."/>
            <person name="Bogo M.R."/>
            <person name="de Souza W."/>
        </authorList>
    </citation>
    <scope>NUCLEOTIDE SEQUENCE [LARGE SCALE GENOMIC DNA]</scope>
    <source>
        <strain evidence="3">K</strain>
    </source>
</reference>
<sequence>MANELKNGRRFSNSPAQNPNHKNKMSKSFSVIVNSGKAKLILDIDGLIIDPESKGYSPVTLSSHNIDQVDFFLLGKFATIQIYDTGKRFYTISELKQQDKETIQKFLLDQINVPESKMTHHNVQFNGHNDGRYELREKSFMLLNDDRVILNLPYSKINQAQTPSVNDLMLEFEPDDTRSDKDKGESLFSVRFFIPNEAPQTAKDLRIDIDQRTDLTAGTEKHIAEIKDVNFVKPKKKYKLRFCSDLLFMYSQDVNHRIPYNQISMVHFLYKPSKDASSNKEEYILISLDRPIRQGQKPYPHLVISTSNSDKVIAEGIDESKTLSLAIEDLMNRVDIKCISHDGFFENMANEEGNLCNYKSTQGYLYMTKDAFIFLHSHTIYIPFTKVTSVRFDNLEEQMRQKKNFDLTVYEGTTSYSFQGIDTYFNVQLPDDESSESFEKEKLIKEYSYNGLYKFVEFIKEKRIKIEDRGEVNDLLKSLKASITSRDRHSKIKANVVIRNEISSGDEGDEEEDEDFNPNAKAGSSSSSSSSDDEAGSAKESGSNSDKESSE</sequence>
<evidence type="ECO:0000259" key="2">
    <source>
        <dbReference type="SMART" id="SM01287"/>
    </source>
</evidence>
<feature type="domain" description="Histone chaperone RTT106/FACT complex subunit SPT16-like middle" evidence="2">
    <location>
        <begin position="351"/>
        <end position="434"/>
    </location>
</feature>
<dbReference type="Gene3D" id="2.30.29.220">
    <property type="entry name" value="Structure-specific recognition protein (SSRP1)"/>
    <property type="match status" value="1"/>
</dbReference>
<feature type="compositionally biased region" description="Polar residues" evidence="1">
    <location>
        <begin position="10"/>
        <end position="26"/>
    </location>
</feature>
<feature type="region of interest" description="Disordered" evidence="1">
    <location>
        <begin position="1"/>
        <end position="26"/>
    </location>
</feature>
<dbReference type="Gene3D" id="2.30.29.150">
    <property type="match status" value="1"/>
</dbReference>
<dbReference type="GO" id="GO:0035101">
    <property type="term" value="C:FACT complex"/>
    <property type="evidence" value="ECO:0007669"/>
    <property type="project" value="TreeGrafter"/>
</dbReference>
<dbReference type="Pfam" id="PF21103">
    <property type="entry name" value="PH1_SSRP1-like"/>
    <property type="match status" value="1"/>
</dbReference>
<dbReference type="SMART" id="SM01287">
    <property type="entry name" value="Rtt106"/>
    <property type="match status" value="1"/>
</dbReference>
<keyword evidence="4" id="KW-1185">Reference proteome</keyword>
<dbReference type="EMBL" id="MLAK01000949">
    <property type="protein sequence ID" value="OHT00537.1"/>
    <property type="molecule type" value="Genomic_DNA"/>
</dbReference>
<dbReference type="InterPro" id="IPR011993">
    <property type="entry name" value="PH-like_dom_sf"/>
</dbReference>
<accession>A0A1J4JN33</accession>
<protein>
    <recommendedName>
        <fullName evidence="2">Histone chaperone RTT106/FACT complex subunit SPT16-like middle domain-containing protein</fullName>
    </recommendedName>
</protein>
<feature type="compositionally biased region" description="Acidic residues" evidence="1">
    <location>
        <begin position="504"/>
        <end position="516"/>
    </location>
</feature>
<evidence type="ECO:0000313" key="4">
    <source>
        <dbReference type="Proteomes" id="UP000179807"/>
    </source>
</evidence>
<organism evidence="3 4">
    <name type="scientific">Tritrichomonas foetus</name>
    <dbReference type="NCBI Taxonomy" id="1144522"/>
    <lineage>
        <taxon>Eukaryota</taxon>
        <taxon>Metamonada</taxon>
        <taxon>Parabasalia</taxon>
        <taxon>Tritrichomonadida</taxon>
        <taxon>Tritrichomonadidae</taxon>
        <taxon>Tritrichomonas</taxon>
    </lineage>
</organism>
<dbReference type="InterPro" id="IPR050454">
    <property type="entry name" value="RTT106/SSRP1_HistChap/FACT"/>
</dbReference>
<dbReference type="RefSeq" id="XP_068353673.1">
    <property type="nucleotide sequence ID" value="XM_068493941.1"/>
</dbReference>
<dbReference type="Gene3D" id="2.30.29.30">
    <property type="entry name" value="Pleckstrin-homology domain (PH domain)/Phosphotyrosine-binding domain (PTB)"/>
    <property type="match status" value="1"/>
</dbReference>
<dbReference type="InterPro" id="IPR038167">
    <property type="entry name" value="SSRP1_sf"/>
</dbReference>
<gene>
    <name evidence="3" type="ORF">TRFO_07848</name>
</gene>
<feature type="region of interest" description="Disordered" evidence="1">
    <location>
        <begin position="501"/>
        <end position="551"/>
    </location>
</feature>
<dbReference type="InterPro" id="IPR048993">
    <property type="entry name" value="SSRP1-like_PH1"/>
</dbReference>